<keyword evidence="2" id="KW-1185">Reference proteome</keyword>
<reference evidence="1" key="1">
    <citation type="submission" date="2020-02" db="EMBL/GenBank/DDBJ databases">
        <title>Draft genome sequence of Candidatus Afipia apatlaquensis IBT-C3, a potential strain for decolorization of textile dyes.</title>
        <authorList>
            <person name="Sanchez-Reyes A."/>
            <person name="Breton-Deval L."/>
            <person name="Mangelson H."/>
            <person name="Sanchez-Flores A."/>
        </authorList>
    </citation>
    <scope>NUCLEOTIDE SEQUENCE [LARGE SCALE GENOMIC DNA]</scope>
    <source>
        <strain evidence="1">IBT-C3</strain>
    </source>
</reference>
<dbReference type="AlphaFoldDB" id="A0A7C9VP56"/>
<dbReference type="EMBL" id="JAAMRR010000881">
    <property type="protein sequence ID" value="NGX96894.1"/>
    <property type="molecule type" value="Genomic_DNA"/>
</dbReference>
<gene>
    <name evidence="1" type="ORF">G4V63_17265</name>
</gene>
<protein>
    <submittedName>
        <fullName evidence="1">SGNH/GDSL hydrolase family protein</fullName>
    </submittedName>
</protein>
<comment type="caution">
    <text evidence="1">The sequence shown here is derived from an EMBL/GenBank/DDBJ whole genome shotgun (WGS) entry which is preliminary data.</text>
</comment>
<dbReference type="GO" id="GO:0016788">
    <property type="term" value="F:hydrolase activity, acting on ester bonds"/>
    <property type="evidence" value="ECO:0007669"/>
    <property type="project" value="UniProtKB-ARBA"/>
</dbReference>
<name>A0A7C9VP56_9BRAD</name>
<dbReference type="Proteomes" id="UP000480266">
    <property type="component" value="Unassembled WGS sequence"/>
</dbReference>
<dbReference type="SUPFAM" id="SSF52266">
    <property type="entry name" value="SGNH hydrolase"/>
    <property type="match status" value="1"/>
</dbReference>
<evidence type="ECO:0000313" key="1">
    <source>
        <dbReference type="EMBL" id="NGX96894.1"/>
    </source>
</evidence>
<proteinExistence type="predicted"/>
<evidence type="ECO:0000313" key="2">
    <source>
        <dbReference type="Proteomes" id="UP000480266"/>
    </source>
</evidence>
<keyword evidence="1" id="KW-0378">Hydrolase</keyword>
<feature type="non-terminal residue" evidence="1">
    <location>
        <position position="1"/>
    </location>
</feature>
<sequence>LQARGIDVVLIDPQYVPAVAEKTENASRMVKLLGDVAKLKNISVFPRFDVMRQWHEDEKMPFDKFVIGDGLHMNDWGYACFAQLLGDTIIKSVGQVKAGVNIPANVMTFRPM</sequence>
<dbReference type="InterPro" id="IPR036514">
    <property type="entry name" value="SGNH_hydro_sf"/>
</dbReference>
<organism evidence="1 2">
    <name type="scientific">Candidatus Afipia apatlaquensis</name>
    <dbReference type="NCBI Taxonomy" id="2712852"/>
    <lineage>
        <taxon>Bacteria</taxon>
        <taxon>Pseudomonadati</taxon>
        <taxon>Pseudomonadota</taxon>
        <taxon>Alphaproteobacteria</taxon>
        <taxon>Hyphomicrobiales</taxon>
        <taxon>Nitrobacteraceae</taxon>
        <taxon>Afipia</taxon>
    </lineage>
</organism>
<accession>A0A7C9VP56</accession>
<dbReference type="Gene3D" id="3.40.50.1110">
    <property type="entry name" value="SGNH hydrolase"/>
    <property type="match status" value="1"/>
</dbReference>